<dbReference type="AlphaFoldDB" id="G3HT31"/>
<proteinExistence type="predicted"/>
<dbReference type="PANTHER" id="PTHR46793:SF3">
    <property type="entry name" value="RIKEN CDNA 4930596D02 GENE"/>
    <property type="match status" value="1"/>
</dbReference>
<dbReference type="InterPro" id="IPR023578">
    <property type="entry name" value="Ras_GEF_dom_sf"/>
</dbReference>
<feature type="non-terminal residue" evidence="3">
    <location>
        <position position="1"/>
    </location>
</feature>
<accession>G3HT31</accession>
<evidence type="ECO:0000259" key="2">
    <source>
        <dbReference type="PROSITE" id="PS50212"/>
    </source>
</evidence>
<feature type="domain" description="N-terminal Ras-GEF" evidence="2">
    <location>
        <begin position="1"/>
        <end position="65"/>
    </location>
</feature>
<dbReference type="PANTHER" id="PTHR46793">
    <property type="entry name" value="1700018F24RIK PROTEIN-RELATED-RELATED"/>
    <property type="match status" value="1"/>
</dbReference>
<dbReference type="Proteomes" id="UP000001075">
    <property type="component" value="Unassembled WGS sequence"/>
</dbReference>
<dbReference type="GO" id="GO:0005085">
    <property type="term" value="F:guanyl-nucleotide exchange factor activity"/>
    <property type="evidence" value="ECO:0007669"/>
    <property type="project" value="UniProtKB-KW"/>
</dbReference>
<dbReference type="SUPFAM" id="SSF48366">
    <property type="entry name" value="Ras GEF"/>
    <property type="match status" value="1"/>
</dbReference>
<evidence type="ECO:0000313" key="3">
    <source>
        <dbReference type="EMBL" id="EGV97833.1"/>
    </source>
</evidence>
<dbReference type="Gene3D" id="1.20.870.10">
    <property type="entry name" value="Son of sevenless (SoS) protein Chain: S domain 1"/>
    <property type="match status" value="1"/>
</dbReference>
<dbReference type="InParanoid" id="G3HT31"/>
<dbReference type="InterPro" id="IPR000651">
    <property type="entry name" value="Ras-like_Gua-exchang_fac_N"/>
</dbReference>
<dbReference type="EMBL" id="JH000684">
    <property type="protein sequence ID" value="EGV97833.1"/>
    <property type="molecule type" value="Genomic_DNA"/>
</dbReference>
<dbReference type="PROSITE" id="PS50212">
    <property type="entry name" value="RASGEF_NTER"/>
    <property type="match status" value="1"/>
</dbReference>
<organism evidence="3 4">
    <name type="scientific">Cricetulus griseus</name>
    <name type="common">Chinese hamster</name>
    <name type="synonym">Cricetulus barabensis griseus</name>
    <dbReference type="NCBI Taxonomy" id="10029"/>
    <lineage>
        <taxon>Eukaryota</taxon>
        <taxon>Metazoa</taxon>
        <taxon>Chordata</taxon>
        <taxon>Craniata</taxon>
        <taxon>Vertebrata</taxon>
        <taxon>Euteleostomi</taxon>
        <taxon>Mammalia</taxon>
        <taxon>Eutheria</taxon>
        <taxon>Euarchontoglires</taxon>
        <taxon>Glires</taxon>
        <taxon>Rodentia</taxon>
        <taxon>Myomorpha</taxon>
        <taxon>Muroidea</taxon>
        <taxon>Cricetidae</taxon>
        <taxon>Cricetinae</taxon>
        <taxon>Cricetulus</taxon>
    </lineage>
</organism>
<protein>
    <submittedName>
        <fullName evidence="3">Ral guanine nucleotide dissociation stimulator</fullName>
    </submittedName>
</protein>
<reference evidence="4" key="1">
    <citation type="journal article" date="2011" name="Nat. Biotechnol.">
        <title>The genomic sequence of the Chinese hamster ovary (CHO)-K1 cell line.</title>
        <authorList>
            <person name="Xu X."/>
            <person name="Nagarajan H."/>
            <person name="Lewis N.E."/>
            <person name="Pan S."/>
            <person name="Cai Z."/>
            <person name="Liu X."/>
            <person name="Chen W."/>
            <person name="Xie M."/>
            <person name="Wang W."/>
            <person name="Hammond S."/>
            <person name="Andersen M.R."/>
            <person name="Neff N."/>
            <person name="Passarelli B."/>
            <person name="Koh W."/>
            <person name="Fan H.C."/>
            <person name="Wang J."/>
            <person name="Gui Y."/>
            <person name="Lee K.H."/>
            <person name="Betenbaugh M.J."/>
            <person name="Quake S.R."/>
            <person name="Famili I."/>
            <person name="Palsson B.O."/>
            <person name="Wang J."/>
        </authorList>
    </citation>
    <scope>NUCLEOTIDE SEQUENCE [LARGE SCALE GENOMIC DNA]</scope>
    <source>
        <strain evidence="4">CHO K1 cell line</strain>
    </source>
</reference>
<evidence type="ECO:0000256" key="1">
    <source>
        <dbReference type="PROSITE-ProRule" id="PRU00135"/>
    </source>
</evidence>
<gene>
    <name evidence="3" type="ORF">I79_014041</name>
</gene>
<evidence type="ECO:0000313" key="4">
    <source>
        <dbReference type="Proteomes" id="UP000001075"/>
    </source>
</evidence>
<name>G3HT31_CRIGR</name>
<dbReference type="STRING" id="10029.G3HT31"/>
<sequence>PYCKEDGHVKNTICTFLEMWLDMYPEDFCQSSDLSIVNQLMAYLLLNMPCSDLAVRVYRLLTQLKDNEASELESKGEEVSVLEGHTSAGHMPEAHLLVTVKPDTLEPEAACTPDARRGSSPTSPPAVCCKSANIPHFLHTLSLLLQWVYLLRKWPRQTQSIYSADSASSVVSLRLDF</sequence>
<keyword evidence="1" id="KW-0344">Guanine-nucleotide releasing factor</keyword>